<sequence length="312" mass="33471">MANGSRHSMFQVAEATYGVTPDTPAWEPVRHNTTNVGLTKNTLQSEELRSDRQVADFRHGTRQVGGEVVSELSYGSFDDILEALLCGTWTEAGGAGVDGDTLKAGIVRRSFSVLRHFEDLPSDQKPYHLLTGIEYNTLKLAVSTEAIVKATFGVVGKGMTMGNAAPAGSTYETASTTKGMDSFTGQLLEGGSSIAVVTEIELTLENGIEPRFVIGSKETIRPSIGRSVVTGQITAYFEAAALLEKFVNETSSSLQFELGDLVNKYTFLIPNLKYTGGQPDIQGEGPVLLTMPFQAIYSAAEGSQIKITRGTI</sequence>
<dbReference type="Proteomes" id="UP001057102">
    <property type="component" value="Segment"/>
</dbReference>
<proteinExistence type="predicted"/>
<organism evidence="1 2">
    <name type="scientific">Janthinobacterium phage vB_JliS-Donnerlittchen</name>
    <dbReference type="NCBI Taxonomy" id="2948610"/>
    <lineage>
        <taxon>Viruses</taxon>
        <taxon>Duplodnaviria</taxon>
        <taxon>Heunggongvirae</taxon>
        <taxon>Uroviricota</taxon>
        <taxon>Caudoviricetes</taxon>
        <taxon>Mesyanzhinovviridae</taxon>
        <taxon>Bradleyvirinae</taxon>
        <taxon>Donnerlittchenvirus</taxon>
        <taxon>Donnerlittchenvirus donnerlittchenvirus</taxon>
    </lineage>
</organism>
<dbReference type="InterPro" id="IPR044000">
    <property type="entry name" value="Phage_tube_2"/>
</dbReference>
<gene>
    <name evidence="1" type="ORF">DONNERLITTCHEN_00070</name>
</gene>
<dbReference type="Pfam" id="PF18906">
    <property type="entry name" value="Phage_tube_2"/>
    <property type="match status" value="1"/>
</dbReference>
<evidence type="ECO:0000313" key="1">
    <source>
        <dbReference type="EMBL" id="USN14408.1"/>
    </source>
</evidence>
<dbReference type="EMBL" id="ON529854">
    <property type="protein sequence ID" value="USN14408.1"/>
    <property type="molecule type" value="Genomic_DNA"/>
</dbReference>
<evidence type="ECO:0000313" key="2">
    <source>
        <dbReference type="Proteomes" id="UP001057102"/>
    </source>
</evidence>
<keyword evidence="2" id="KW-1185">Reference proteome</keyword>
<accession>A0A9E7SJG8</accession>
<reference evidence="1" key="1">
    <citation type="submission" date="2022-05" db="EMBL/GenBank/DDBJ databases">
        <authorList>
            <person name="Friedrich I."/>
            <person name="Poehlein A."/>
            <person name="Schneider D."/>
            <person name="Hertel R."/>
            <person name="Daniel R."/>
        </authorList>
    </citation>
    <scope>NUCLEOTIDE SEQUENCE</scope>
</reference>
<name>A0A9E7SJG8_9CAUD</name>
<protein>
    <submittedName>
        <fullName evidence="1">Tail tube-like protein</fullName>
    </submittedName>
</protein>